<evidence type="ECO:0000313" key="2">
    <source>
        <dbReference type="EMBL" id="MBW0471062.1"/>
    </source>
</evidence>
<dbReference type="EMBL" id="AVOT02002646">
    <property type="protein sequence ID" value="MBW0471062.1"/>
    <property type="molecule type" value="Genomic_DNA"/>
</dbReference>
<protein>
    <submittedName>
        <fullName evidence="2">Uncharacterized protein</fullName>
    </submittedName>
</protein>
<evidence type="ECO:0000256" key="1">
    <source>
        <dbReference type="SAM" id="MobiDB-lite"/>
    </source>
</evidence>
<comment type="caution">
    <text evidence="2">The sequence shown here is derived from an EMBL/GenBank/DDBJ whole genome shotgun (WGS) entry which is preliminary data.</text>
</comment>
<keyword evidence="3" id="KW-1185">Reference proteome</keyword>
<feature type="region of interest" description="Disordered" evidence="1">
    <location>
        <begin position="1"/>
        <end position="23"/>
    </location>
</feature>
<dbReference type="AlphaFoldDB" id="A0A9Q3BUE7"/>
<accession>A0A9Q3BUE7</accession>
<reference evidence="2" key="1">
    <citation type="submission" date="2021-03" db="EMBL/GenBank/DDBJ databases">
        <title>Draft genome sequence of rust myrtle Austropuccinia psidii MF-1, a brazilian biotype.</title>
        <authorList>
            <person name="Quecine M.C."/>
            <person name="Pachon D.M.R."/>
            <person name="Bonatelli M.L."/>
            <person name="Correr F.H."/>
            <person name="Franceschini L.M."/>
            <person name="Leite T.F."/>
            <person name="Margarido G.R.A."/>
            <person name="Almeida C.A."/>
            <person name="Ferrarezi J.A."/>
            <person name="Labate C.A."/>
        </authorList>
    </citation>
    <scope>NUCLEOTIDE SEQUENCE</scope>
    <source>
        <strain evidence="2">MF-1</strain>
    </source>
</reference>
<proteinExistence type="predicted"/>
<name>A0A9Q3BUE7_9BASI</name>
<evidence type="ECO:0000313" key="3">
    <source>
        <dbReference type="Proteomes" id="UP000765509"/>
    </source>
</evidence>
<sequence length="119" mass="13497">MMSLDELLNPHHEGNLEQWSPEEIFSATLAEDSAAHNEDAQGQGDGENKFIFEKPSRKDTQKAICFLMKFISNENSQEADSLHDSLESYAHELDYSLLKNSQQTSIHDFFDPASFSLTK</sequence>
<organism evidence="2 3">
    <name type="scientific">Austropuccinia psidii MF-1</name>
    <dbReference type="NCBI Taxonomy" id="1389203"/>
    <lineage>
        <taxon>Eukaryota</taxon>
        <taxon>Fungi</taxon>
        <taxon>Dikarya</taxon>
        <taxon>Basidiomycota</taxon>
        <taxon>Pucciniomycotina</taxon>
        <taxon>Pucciniomycetes</taxon>
        <taxon>Pucciniales</taxon>
        <taxon>Sphaerophragmiaceae</taxon>
        <taxon>Austropuccinia</taxon>
    </lineage>
</organism>
<gene>
    <name evidence="2" type="ORF">O181_010777</name>
</gene>
<dbReference type="Proteomes" id="UP000765509">
    <property type="component" value="Unassembled WGS sequence"/>
</dbReference>